<comment type="caution">
    <text evidence="2">The sequence shown here is derived from an EMBL/GenBank/DDBJ whole genome shotgun (WGS) entry which is preliminary data.</text>
</comment>
<reference evidence="2 3" key="1">
    <citation type="journal article" date="2015" name="Nature">
        <title>rRNA introns, odd ribosomes, and small enigmatic genomes across a large radiation of phyla.</title>
        <authorList>
            <person name="Brown C.T."/>
            <person name="Hug L.A."/>
            <person name="Thomas B.C."/>
            <person name="Sharon I."/>
            <person name="Castelle C.J."/>
            <person name="Singh A."/>
            <person name="Wilkins M.J."/>
            <person name="Williams K.H."/>
            <person name="Banfield J.F."/>
        </authorList>
    </citation>
    <scope>NUCLEOTIDE SEQUENCE [LARGE SCALE GENOMIC DNA]</scope>
</reference>
<evidence type="ECO:0000313" key="2">
    <source>
        <dbReference type="EMBL" id="KKW25032.1"/>
    </source>
</evidence>
<gene>
    <name evidence="2" type="ORF">UY67_C0001G0034</name>
</gene>
<dbReference type="AlphaFoldDB" id="A0A0G1ZBB7"/>
<dbReference type="Proteomes" id="UP000034273">
    <property type="component" value="Unassembled WGS sequence"/>
</dbReference>
<name>A0A0G1ZBB7_9BACT</name>
<keyword evidence="1" id="KW-0472">Membrane</keyword>
<organism evidence="2 3">
    <name type="scientific">Candidatus Kaiserbacteria bacterium GW2011_GWA2_52_12</name>
    <dbReference type="NCBI Taxonomy" id="1618671"/>
    <lineage>
        <taxon>Bacteria</taxon>
        <taxon>Candidatus Kaiseribacteriota</taxon>
    </lineage>
</organism>
<sequence>MLETFLILTLIEIVIIAFLVVFAARRVRRGSPKSLVVPGVVMGLIVLGSFRVMYTAGVGLIFAPLSMIFRPDFLLGDPSTVDPLVATVFSAVMYLIYTGVFIWFALRAVYKKT</sequence>
<accession>A0A0G1ZBB7</accession>
<feature type="transmembrane region" description="Helical" evidence="1">
    <location>
        <begin position="6"/>
        <end position="24"/>
    </location>
</feature>
<feature type="transmembrane region" description="Helical" evidence="1">
    <location>
        <begin position="83"/>
        <end position="106"/>
    </location>
</feature>
<feature type="transmembrane region" description="Helical" evidence="1">
    <location>
        <begin position="36"/>
        <end position="63"/>
    </location>
</feature>
<proteinExistence type="predicted"/>
<protein>
    <submittedName>
        <fullName evidence="2">Uncharacterized protein</fullName>
    </submittedName>
</protein>
<keyword evidence="1" id="KW-0812">Transmembrane</keyword>
<keyword evidence="1" id="KW-1133">Transmembrane helix</keyword>
<evidence type="ECO:0000256" key="1">
    <source>
        <dbReference type="SAM" id="Phobius"/>
    </source>
</evidence>
<dbReference type="EMBL" id="LCQW01000001">
    <property type="protein sequence ID" value="KKW25032.1"/>
    <property type="molecule type" value="Genomic_DNA"/>
</dbReference>
<evidence type="ECO:0000313" key="3">
    <source>
        <dbReference type="Proteomes" id="UP000034273"/>
    </source>
</evidence>